<keyword evidence="3 10" id="KW-0808">Transferase</keyword>
<organism evidence="10 11">
    <name type="scientific">Folsomia candida</name>
    <name type="common">Springtail</name>
    <dbReference type="NCBI Taxonomy" id="158441"/>
    <lineage>
        <taxon>Eukaryota</taxon>
        <taxon>Metazoa</taxon>
        <taxon>Ecdysozoa</taxon>
        <taxon>Arthropoda</taxon>
        <taxon>Hexapoda</taxon>
        <taxon>Collembola</taxon>
        <taxon>Entomobryomorpha</taxon>
        <taxon>Isotomoidea</taxon>
        <taxon>Isotomidae</taxon>
        <taxon>Proisotominae</taxon>
        <taxon>Folsomia</taxon>
    </lineage>
</organism>
<dbReference type="OMA" id="DFENITH"/>
<comment type="catalytic activity">
    <reaction evidence="6">
        <text>a long chain fatty alcohol + a fatty acyl-CoA = a long-chain alcohol wax ester + CoA</text>
        <dbReference type="Rhea" id="RHEA:38443"/>
        <dbReference type="ChEBI" id="CHEBI:17135"/>
        <dbReference type="ChEBI" id="CHEBI:57287"/>
        <dbReference type="ChEBI" id="CHEBI:77636"/>
        <dbReference type="ChEBI" id="CHEBI:235323"/>
        <dbReference type="EC" id="2.3.1.75"/>
    </reaction>
</comment>
<dbReference type="Pfam" id="PF03007">
    <property type="entry name" value="WS_DGAT_cat"/>
    <property type="match status" value="1"/>
</dbReference>
<gene>
    <name evidence="10" type="ORF">Fcan01_05498</name>
</gene>
<evidence type="ECO:0000256" key="2">
    <source>
        <dbReference type="ARBA" id="ARBA00005189"/>
    </source>
</evidence>
<evidence type="ECO:0000256" key="6">
    <source>
        <dbReference type="ARBA" id="ARBA00047604"/>
    </source>
</evidence>
<dbReference type="UniPathway" id="UPA00282"/>
<evidence type="ECO:0000256" key="4">
    <source>
        <dbReference type="ARBA" id="ARBA00023315"/>
    </source>
</evidence>
<dbReference type="PANTHER" id="PTHR31650:SF1">
    <property type="entry name" value="WAX ESTER SYNTHASE_DIACYLGLYCEROL ACYLTRANSFERASE 4-RELATED"/>
    <property type="match status" value="1"/>
</dbReference>
<evidence type="ECO:0000313" key="11">
    <source>
        <dbReference type="Proteomes" id="UP000198287"/>
    </source>
</evidence>
<dbReference type="Proteomes" id="UP000198287">
    <property type="component" value="Unassembled WGS sequence"/>
</dbReference>
<dbReference type="EMBL" id="LNIX01000002">
    <property type="protein sequence ID" value="OXA58932.1"/>
    <property type="molecule type" value="Genomic_DNA"/>
</dbReference>
<dbReference type="InterPro" id="IPR004255">
    <property type="entry name" value="O-acyltransferase_WSD1_N"/>
</dbReference>
<reference evidence="10 11" key="1">
    <citation type="submission" date="2015-12" db="EMBL/GenBank/DDBJ databases">
        <title>The genome of Folsomia candida.</title>
        <authorList>
            <person name="Faddeeva A."/>
            <person name="Derks M.F."/>
            <person name="Anvar Y."/>
            <person name="Smit S."/>
            <person name="Van Straalen N."/>
            <person name="Roelofs D."/>
        </authorList>
    </citation>
    <scope>NUCLEOTIDE SEQUENCE [LARGE SCALE GENOMIC DNA]</scope>
    <source>
        <strain evidence="10 11">VU population</strain>
        <tissue evidence="10">Whole body</tissue>
    </source>
</reference>
<comment type="pathway">
    <text evidence="2">Lipid metabolism.</text>
</comment>
<dbReference type="OrthoDB" id="619536at2759"/>
<dbReference type="Pfam" id="PF06974">
    <property type="entry name" value="WS_DGAT_C"/>
    <property type="match status" value="1"/>
</dbReference>
<dbReference type="GO" id="GO:0019432">
    <property type="term" value="P:triglyceride biosynthetic process"/>
    <property type="evidence" value="ECO:0007669"/>
    <property type="project" value="UniProtKB-UniPathway"/>
</dbReference>
<comment type="similarity">
    <text evidence="5">In the N-terminal section; belongs to the long-chain O-acyltransferase family.</text>
</comment>
<evidence type="ECO:0000256" key="3">
    <source>
        <dbReference type="ARBA" id="ARBA00022679"/>
    </source>
</evidence>
<evidence type="ECO:0000256" key="7">
    <source>
        <dbReference type="ARBA" id="ARBA00048109"/>
    </source>
</evidence>
<evidence type="ECO:0000259" key="8">
    <source>
        <dbReference type="Pfam" id="PF03007"/>
    </source>
</evidence>
<protein>
    <submittedName>
        <fullName evidence="10">Putative diacylglycerol O-acyltransferase tgs1</fullName>
    </submittedName>
</protein>
<dbReference type="InterPro" id="IPR045034">
    <property type="entry name" value="O-acyltransferase_WSD1-like"/>
</dbReference>
<evidence type="ECO:0000256" key="5">
    <source>
        <dbReference type="ARBA" id="ARBA00024360"/>
    </source>
</evidence>
<dbReference type="GO" id="GO:0047196">
    <property type="term" value="F:long-chain-alcohol O-fatty-acyltransferase activity"/>
    <property type="evidence" value="ECO:0007669"/>
    <property type="project" value="UniProtKB-EC"/>
</dbReference>
<feature type="domain" description="O-acyltransferase WSD1 C-terminal" evidence="9">
    <location>
        <begin position="317"/>
        <end position="443"/>
    </location>
</feature>
<feature type="domain" description="O-acyltransferase WSD1-like N-terminal" evidence="8">
    <location>
        <begin position="93"/>
        <end position="199"/>
    </location>
</feature>
<dbReference type="GO" id="GO:0004144">
    <property type="term" value="F:diacylglycerol O-acyltransferase activity"/>
    <property type="evidence" value="ECO:0007669"/>
    <property type="project" value="UniProtKB-EC"/>
</dbReference>
<evidence type="ECO:0000259" key="9">
    <source>
        <dbReference type="Pfam" id="PF06974"/>
    </source>
</evidence>
<comment type="catalytic activity">
    <reaction evidence="7">
        <text>an acyl-CoA + a 1,2-diacyl-sn-glycerol = a triacyl-sn-glycerol + CoA</text>
        <dbReference type="Rhea" id="RHEA:10868"/>
        <dbReference type="ChEBI" id="CHEBI:17815"/>
        <dbReference type="ChEBI" id="CHEBI:57287"/>
        <dbReference type="ChEBI" id="CHEBI:58342"/>
        <dbReference type="ChEBI" id="CHEBI:64615"/>
        <dbReference type="EC" id="2.3.1.20"/>
    </reaction>
</comment>
<comment type="caution">
    <text evidence="10">The sequence shown here is derived from an EMBL/GenBank/DDBJ whole genome shotgun (WGS) entry which is preliminary data.</text>
</comment>
<keyword evidence="4 10" id="KW-0012">Acyltransferase</keyword>
<dbReference type="AlphaFoldDB" id="A0A226EMS7"/>
<dbReference type="GO" id="GO:0005886">
    <property type="term" value="C:plasma membrane"/>
    <property type="evidence" value="ECO:0007669"/>
    <property type="project" value="TreeGrafter"/>
</dbReference>
<evidence type="ECO:0000313" key="10">
    <source>
        <dbReference type="EMBL" id="OXA58932.1"/>
    </source>
</evidence>
<proteinExistence type="inferred from homology"/>
<dbReference type="InterPro" id="IPR009721">
    <property type="entry name" value="O-acyltransferase_WSD1_C"/>
</dbReference>
<keyword evidence="11" id="KW-1185">Reference proteome</keyword>
<name>A0A226EMS7_FOLCA</name>
<comment type="pathway">
    <text evidence="1">Glycerolipid metabolism; triacylglycerol biosynthesis.</text>
</comment>
<accession>A0A226EMS7</accession>
<sequence>MPFLKPTSSSNSEEALQAETFLLRLHREGETLFCVVWIAQRDRKPGYRVSAIHPAIVEGSLNKDEIVTRLNLVFNSGLYPELRQKLCRWMGFWFWGDCSDFNLDHHLKFHENTSSSSLVDEVQVRKIRNELVKKEFDTNKPLWEMCIYPYTTIINGHDTNTEPKSVAIFRIHHCVADGYSLLNVFKDFNETEVKTSKPHFLHRTFKQKCVFWLRFLTITPIDLCISYWNAKDNNAFKIKKFSGESFGFEADTVELETLKRIAKKFGVSVSAVIFTGFCAAIRDAFLKKNWPVPAKFHVPCALPVSMKFGESKHLTNVMTLLPFPTPVNEANPLTRLSKIERIFKQKKNSELAVAYSFLFQFAGILASLTRKENGCSSGSAFWSNFPGTTNHQLVFGKKISAFRFTTDFHNDNVALGFASICFNGNMLISCKADKNLFSDPSLTRQFIERVTEEYTFLDKYSFSDNQTSLFLPSSVSSVISSSELNCSYKERIHDDESRQMTLDIVSVSSVWSPCVDSPLELNQFEFSLTAVLDDDDFGMSLSPVSPTPRNNVKSTIVSKLLKYNGFLLPNKQTLLSCCMRSAQ</sequence>
<evidence type="ECO:0000256" key="1">
    <source>
        <dbReference type="ARBA" id="ARBA00004771"/>
    </source>
</evidence>
<dbReference type="PANTHER" id="PTHR31650">
    <property type="entry name" value="O-ACYLTRANSFERASE (WSD1-LIKE) FAMILY PROTEIN"/>
    <property type="match status" value="1"/>
</dbReference>